<dbReference type="GO" id="GO:0003700">
    <property type="term" value="F:DNA-binding transcription factor activity"/>
    <property type="evidence" value="ECO:0007669"/>
    <property type="project" value="InterPro"/>
</dbReference>
<sequence length="348" mass="38790">MAKPVSWKPREMHDVIPISLLVICRTLNLWLFKCQYIQLICIKRIFGGGMRLEWIDDILAVAEHGSFQAACEKRNVSQPAFSRRIRQIELALGVALFDRSARPARLSAHVNDQLDRMRELSAGLRDLTGALRDTEGTRRRRIVIASQHAIAATSTPEIIGRFADLDIDTRLRSANRDDCLAQIMTRRADIAFIHDVAGAQEIPGSDFLEIVQIGTEALIPVYASDHLQALNQSYEKGELPVIAYPADVFLGQVQRRFVFPRLTRLGRVRPRLETALTLAALEFARTGFAVAWIPEPLARAEIAGGRLVNLSSTLPSITMTLIAARLNDTVSPLAGDVWERIRALAQDV</sequence>
<name>A0A2K8KJX0_9RHOB</name>
<dbReference type="Gene3D" id="3.40.190.290">
    <property type="match status" value="1"/>
</dbReference>
<dbReference type="OrthoDB" id="528082at2"/>
<dbReference type="Gene3D" id="1.10.10.10">
    <property type="entry name" value="Winged helix-like DNA-binding domain superfamily/Winged helix DNA-binding domain"/>
    <property type="match status" value="1"/>
</dbReference>
<evidence type="ECO:0000256" key="4">
    <source>
        <dbReference type="ARBA" id="ARBA00023163"/>
    </source>
</evidence>
<dbReference type="KEGG" id="rbg:BG454_17000"/>
<dbReference type="GO" id="GO:0000976">
    <property type="term" value="F:transcription cis-regulatory region binding"/>
    <property type="evidence" value="ECO:0007669"/>
    <property type="project" value="TreeGrafter"/>
</dbReference>
<organism evidence="6 7">
    <name type="scientific">Roseinatronobacter bogoriensis subsp. barguzinensis</name>
    <dbReference type="NCBI Taxonomy" id="441209"/>
    <lineage>
        <taxon>Bacteria</taxon>
        <taxon>Pseudomonadati</taxon>
        <taxon>Pseudomonadota</taxon>
        <taxon>Alphaproteobacteria</taxon>
        <taxon>Rhodobacterales</taxon>
        <taxon>Paracoccaceae</taxon>
        <taxon>Roseinatronobacter</taxon>
    </lineage>
</organism>
<feature type="domain" description="HTH lysR-type" evidence="5">
    <location>
        <begin position="50"/>
        <end position="107"/>
    </location>
</feature>
<dbReference type="InterPro" id="IPR036390">
    <property type="entry name" value="WH_DNA-bd_sf"/>
</dbReference>
<dbReference type="STRING" id="441209.GCA_001870665_03185"/>
<dbReference type="InterPro" id="IPR005119">
    <property type="entry name" value="LysR_subst-bd"/>
</dbReference>
<dbReference type="EMBL" id="CP024899">
    <property type="protein sequence ID" value="ATX67298.1"/>
    <property type="molecule type" value="Genomic_DNA"/>
</dbReference>
<dbReference type="SUPFAM" id="SSF53850">
    <property type="entry name" value="Periplasmic binding protein-like II"/>
    <property type="match status" value="1"/>
</dbReference>
<dbReference type="CDD" id="cd05466">
    <property type="entry name" value="PBP2_LTTR_substrate"/>
    <property type="match status" value="1"/>
</dbReference>
<dbReference type="Proteomes" id="UP000228948">
    <property type="component" value="Chromosome"/>
</dbReference>
<gene>
    <name evidence="6" type="ORF">BG454_17000</name>
</gene>
<dbReference type="PANTHER" id="PTHR30126">
    <property type="entry name" value="HTH-TYPE TRANSCRIPTIONAL REGULATOR"/>
    <property type="match status" value="1"/>
</dbReference>
<evidence type="ECO:0000313" key="7">
    <source>
        <dbReference type="Proteomes" id="UP000228948"/>
    </source>
</evidence>
<evidence type="ECO:0000256" key="1">
    <source>
        <dbReference type="ARBA" id="ARBA00009437"/>
    </source>
</evidence>
<comment type="similarity">
    <text evidence="1">Belongs to the LysR transcriptional regulatory family.</text>
</comment>
<dbReference type="PRINTS" id="PR00039">
    <property type="entry name" value="HTHLYSR"/>
</dbReference>
<dbReference type="Pfam" id="PF00126">
    <property type="entry name" value="HTH_1"/>
    <property type="match status" value="1"/>
</dbReference>
<dbReference type="InterPro" id="IPR000847">
    <property type="entry name" value="LysR_HTH_N"/>
</dbReference>
<evidence type="ECO:0000256" key="2">
    <source>
        <dbReference type="ARBA" id="ARBA00023015"/>
    </source>
</evidence>
<keyword evidence="3" id="KW-0238">DNA-binding</keyword>
<protein>
    <recommendedName>
        <fullName evidence="5">HTH lysR-type domain-containing protein</fullName>
    </recommendedName>
</protein>
<evidence type="ECO:0000313" key="6">
    <source>
        <dbReference type="EMBL" id="ATX67298.1"/>
    </source>
</evidence>
<dbReference type="AlphaFoldDB" id="A0A2K8KJX0"/>
<keyword evidence="2" id="KW-0805">Transcription regulation</keyword>
<dbReference type="Pfam" id="PF03466">
    <property type="entry name" value="LysR_substrate"/>
    <property type="match status" value="1"/>
</dbReference>
<dbReference type="PANTHER" id="PTHR30126:SF2">
    <property type="entry name" value="HTH-TYPE TRANSCRIPTIONAL REGULATOR YJIE"/>
    <property type="match status" value="1"/>
</dbReference>
<reference evidence="6 7" key="1">
    <citation type="submission" date="2017-11" db="EMBL/GenBank/DDBJ databases">
        <title>Revised Sequence and Annotation of the Rhodobaca barguzinensis strain alga05 Genome.</title>
        <authorList>
            <person name="Kopejtka K."/>
            <person name="Tomasch J.M."/>
            <person name="Bunk B."/>
            <person name="Koblizek M."/>
        </authorList>
    </citation>
    <scope>NUCLEOTIDE SEQUENCE [LARGE SCALE GENOMIC DNA]</scope>
    <source>
        <strain evidence="7">alga05</strain>
    </source>
</reference>
<dbReference type="PROSITE" id="PS50931">
    <property type="entry name" value="HTH_LYSR"/>
    <property type="match status" value="1"/>
</dbReference>
<keyword evidence="4" id="KW-0804">Transcription</keyword>
<proteinExistence type="inferred from homology"/>
<dbReference type="SUPFAM" id="SSF46785">
    <property type="entry name" value="Winged helix' DNA-binding domain"/>
    <property type="match status" value="1"/>
</dbReference>
<dbReference type="InterPro" id="IPR036388">
    <property type="entry name" value="WH-like_DNA-bd_sf"/>
</dbReference>
<evidence type="ECO:0000256" key="3">
    <source>
        <dbReference type="ARBA" id="ARBA00023125"/>
    </source>
</evidence>
<keyword evidence="7" id="KW-1185">Reference proteome</keyword>
<accession>A0A2K8KJX0</accession>
<evidence type="ECO:0000259" key="5">
    <source>
        <dbReference type="PROSITE" id="PS50931"/>
    </source>
</evidence>